<keyword evidence="2" id="KW-0663">Pyridoxal phosphate</keyword>
<comment type="cofactor">
    <cofactor evidence="1">
        <name>pyridoxal 5'-phosphate</name>
        <dbReference type="ChEBI" id="CHEBI:597326"/>
    </cofactor>
</comment>
<organism evidence="5 6">
    <name type="scientific">Paraburkholderia susongensis</name>
    <dbReference type="NCBI Taxonomy" id="1515439"/>
    <lineage>
        <taxon>Bacteria</taxon>
        <taxon>Pseudomonadati</taxon>
        <taxon>Pseudomonadota</taxon>
        <taxon>Betaproteobacteria</taxon>
        <taxon>Burkholderiales</taxon>
        <taxon>Burkholderiaceae</taxon>
        <taxon>Paraburkholderia</taxon>
    </lineage>
</organism>
<dbReference type="InterPro" id="IPR050147">
    <property type="entry name" value="Ser/Thr_Dehydratase"/>
</dbReference>
<dbReference type="EMBL" id="FXAT01000013">
    <property type="protein sequence ID" value="SMG59498.1"/>
    <property type="molecule type" value="Genomic_DNA"/>
</dbReference>
<evidence type="ECO:0000259" key="4">
    <source>
        <dbReference type="Pfam" id="PF00291"/>
    </source>
</evidence>
<dbReference type="GO" id="GO:0009097">
    <property type="term" value="P:isoleucine biosynthetic process"/>
    <property type="evidence" value="ECO:0007669"/>
    <property type="project" value="TreeGrafter"/>
</dbReference>
<dbReference type="GO" id="GO:0003941">
    <property type="term" value="F:L-serine ammonia-lyase activity"/>
    <property type="evidence" value="ECO:0007669"/>
    <property type="project" value="TreeGrafter"/>
</dbReference>
<protein>
    <submittedName>
        <fullName evidence="5">Threonine dehydratase</fullName>
    </submittedName>
</protein>
<dbReference type="GO" id="GO:0006565">
    <property type="term" value="P:L-serine catabolic process"/>
    <property type="evidence" value="ECO:0007669"/>
    <property type="project" value="TreeGrafter"/>
</dbReference>
<evidence type="ECO:0000256" key="2">
    <source>
        <dbReference type="ARBA" id="ARBA00022898"/>
    </source>
</evidence>
<proteinExistence type="predicted"/>
<sequence length="276" mass="28477">MTANPIGCFKGRGADVVVSRLAGSPGPRGAVCASAGNLGQALAYSGHARGIDVTVIAGTSANVAKIDRIRRLGAAVELVEGDIENARERAREIAAHGDAFLVEDSENLDTCEGAGTIGLELLDGFDRIDTILLALGGGALATGVGHVFKTLSPATEVVCVQPIGAPAMAMSWRARSIVTTERTDTIADGVAGRFPISAVLGDLLAIADHVPLVKEESIVAGMQMLYRHAALVVEPSAALGIAAILEDPLRYRGKRVAAVICGSNVLPDSFSAWMQA</sequence>
<gene>
    <name evidence="5" type="ORF">SAMN06265784_11373</name>
</gene>
<dbReference type="GO" id="GO:0004794">
    <property type="term" value="F:threonine deaminase activity"/>
    <property type="evidence" value="ECO:0007669"/>
    <property type="project" value="TreeGrafter"/>
</dbReference>
<dbReference type="STRING" id="1515439.SAMN06265784_11373"/>
<evidence type="ECO:0000256" key="1">
    <source>
        <dbReference type="ARBA" id="ARBA00001933"/>
    </source>
</evidence>
<keyword evidence="6" id="KW-1185">Reference proteome</keyword>
<dbReference type="AlphaFoldDB" id="A0A1X7M016"/>
<evidence type="ECO:0000313" key="5">
    <source>
        <dbReference type="EMBL" id="SMG59498.1"/>
    </source>
</evidence>
<feature type="domain" description="Tryptophan synthase beta chain-like PALP" evidence="4">
    <location>
        <begin position="3"/>
        <end position="262"/>
    </location>
</feature>
<dbReference type="Pfam" id="PF00291">
    <property type="entry name" value="PALP"/>
    <property type="match status" value="1"/>
</dbReference>
<accession>A0A1X7M016</accession>
<dbReference type="InterPro" id="IPR036052">
    <property type="entry name" value="TrpB-like_PALP_sf"/>
</dbReference>
<dbReference type="PANTHER" id="PTHR48078:SF17">
    <property type="entry name" value="THREONINE DEHYDRATASE"/>
    <property type="match status" value="1"/>
</dbReference>
<dbReference type="RefSeq" id="WP_208626268.1">
    <property type="nucleotide sequence ID" value="NZ_FXAT01000013.1"/>
</dbReference>
<dbReference type="Proteomes" id="UP000193228">
    <property type="component" value="Unassembled WGS sequence"/>
</dbReference>
<evidence type="ECO:0000256" key="3">
    <source>
        <dbReference type="ARBA" id="ARBA00023239"/>
    </source>
</evidence>
<dbReference type="SUPFAM" id="SSF53686">
    <property type="entry name" value="Tryptophan synthase beta subunit-like PLP-dependent enzymes"/>
    <property type="match status" value="1"/>
</dbReference>
<reference evidence="6" key="1">
    <citation type="submission" date="2017-04" db="EMBL/GenBank/DDBJ databases">
        <authorList>
            <person name="Varghese N."/>
            <person name="Submissions S."/>
        </authorList>
    </citation>
    <scope>NUCLEOTIDE SEQUENCE [LARGE SCALE GENOMIC DNA]</scope>
    <source>
        <strain evidence="6">LMG 29540</strain>
    </source>
</reference>
<evidence type="ECO:0000313" key="6">
    <source>
        <dbReference type="Proteomes" id="UP000193228"/>
    </source>
</evidence>
<dbReference type="PANTHER" id="PTHR48078">
    <property type="entry name" value="THREONINE DEHYDRATASE, MITOCHONDRIAL-RELATED"/>
    <property type="match status" value="1"/>
</dbReference>
<keyword evidence="3" id="KW-0456">Lyase</keyword>
<dbReference type="Gene3D" id="3.40.50.1100">
    <property type="match status" value="2"/>
</dbReference>
<dbReference type="InterPro" id="IPR001926">
    <property type="entry name" value="TrpB-like_PALP"/>
</dbReference>
<name>A0A1X7M016_9BURK</name>
<dbReference type="GO" id="GO:0006567">
    <property type="term" value="P:L-threonine catabolic process"/>
    <property type="evidence" value="ECO:0007669"/>
    <property type="project" value="TreeGrafter"/>
</dbReference>